<dbReference type="RefSeq" id="WP_267221166.1">
    <property type="nucleotide sequence ID" value="NZ_JAPCWC010000009.1"/>
</dbReference>
<keyword evidence="3" id="KW-1185">Reference proteome</keyword>
<organism evidence="2 3">
    <name type="scientific">Novosphingobium clariflavum</name>
    <dbReference type="NCBI Taxonomy" id="2029884"/>
    <lineage>
        <taxon>Bacteria</taxon>
        <taxon>Pseudomonadati</taxon>
        <taxon>Pseudomonadota</taxon>
        <taxon>Alphaproteobacteria</taxon>
        <taxon>Sphingomonadales</taxon>
        <taxon>Sphingomonadaceae</taxon>
        <taxon>Novosphingobium</taxon>
    </lineage>
</organism>
<comment type="caution">
    <text evidence="2">The sequence shown here is derived from an EMBL/GenBank/DDBJ whole genome shotgun (WGS) entry which is preliminary data.</text>
</comment>
<reference evidence="2 3" key="1">
    <citation type="submission" date="2024-09" db="EMBL/GenBank/DDBJ databases">
        <authorList>
            <person name="Sun Q."/>
            <person name="Mori K."/>
        </authorList>
    </citation>
    <scope>NUCLEOTIDE SEQUENCE [LARGE SCALE GENOMIC DNA]</scope>
    <source>
        <strain evidence="2 3">CICC 11035S</strain>
    </source>
</reference>
<dbReference type="Proteomes" id="UP001589858">
    <property type="component" value="Unassembled WGS sequence"/>
</dbReference>
<gene>
    <name evidence="2" type="ORF">ACFFF8_21135</name>
</gene>
<dbReference type="EMBL" id="JBHLTM010000081">
    <property type="protein sequence ID" value="MFC0687093.1"/>
    <property type="molecule type" value="Genomic_DNA"/>
</dbReference>
<feature type="chain" id="PRO_5046240877" evidence="1">
    <location>
        <begin position="26"/>
        <end position="129"/>
    </location>
</feature>
<feature type="signal peptide" evidence="1">
    <location>
        <begin position="1"/>
        <end position="25"/>
    </location>
</feature>
<name>A0ABV6SCV0_9SPHN</name>
<protein>
    <submittedName>
        <fullName evidence="2">Uncharacterized protein</fullName>
    </submittedName>
</protein>
<keyword evidence="1" id="KW-0732">Signal</keyword>
<evidence type="ECO:0000256" key="1">
    <source>
        <dbReference type="SAM" id="SignalP"/>
    </source>
</evidence>
<evidence type="ECO:0000313" key="3">
    <source>
        <dbReference type="Proteomes" id="UP001589858"/>
    </source>
</evidence>
<evidence type="ECO:0000313" key="2">
    <source>
        <dbReference type="EMBL" id="MFC0687093.1"/>
    </source>
</evidence>
<accession>A0ABV6SCV0</accession>
<proteinExistence type="predicted"/>
<sequence length="129" mass="13713">MKRFLAALQVGLVAFALATTMSVQARDLSAAVPLPALSEGAASEVSNPETAMTGAYLLRDTLVPRADDLALIQRKPTLYLSSFNDDMATVAYSLEGGRIVYRVVSGTVAGAARDAIDRALARMQRRVAL</sequence>